<protein>
    <submittedName>
        <fullName evidence="2">Uncharacterized protein</fullName>
    </submittedName>
</protein>
<keyword evidence="3" id="KW-1185">Reference proteome</keyword>
<evidence type="ECO:0000256" key="1">
    <source>
        <dbReference type="SAM" id="Phobius"/>
    </source>
</evidence>
<feature type="transmembrane region" description="Helical" evidence="1">
    <location>
        <begin position="51"/>
        <end position="69"/>
    </location>
</feature>
<sequence length="125" mass="13393">MNPGSSATALFVLVFLSALILQLFLPWWIVVVIGIGAGWISKLKPWQTSAVVFLAVGLLWVLFALYLSATHSTALLARISTLFQLPSEWMLFPVTFLVGALPASIAALGAGQIKHSSLFKQNPGG</sequence>
<keyword evidence="1" id="KW-0812">Transmembrane</keyword>
<evidence type="ECO:0000313" key="2">
    <source>
        <dbReference type="EMBL" id="MBP3193018.1"/>
    </source>
</evidence>
<evidence type="ECO:0000313" key="3">
    <source>
        <dbReference type="Proteomes" id="UP000673975"/>
    </source>
</evidence>
<dbReference type="Proteomes" id="UP000673975">
    <property type="component" value="Unassembled WGS sequence"/>
</dbReference>
<proteinExistence type="predicted"/>
<organism evidence="2 3">
    <name type="scientific">Natronogracilivirga saccharolytica</name>
    <dbReference type="NCBI Taxonomy" id="2812953"/>
    <lineage>
        <taxon>Bacteria</taxon>
        <taxon>Pseudomonadati</taxon>
        <taxon>Balneolota</taxon>
        <taxon>Balneolia</taxon>
        <taxon>Balneolales</taxon>
        <taxon>Cyclonatronaceae</taxon>
        <taxon>Natronogracilivirga</taxon>
    </lineage>
</organism>
<dbReference type="EMBL" id="JAFIDN010000007">
    <property type="protein sequence ID" value="MBP3193018.1"/>
    <property type="molecule type" value="Genomic_DNA"/>
</dbReference>
<keyword evidence="1" id="KW-0472">Membrane</keyword>
<comment type="caution">
    <text evidence="2">The sequence shown here is derived from an EMBL/GenBank/DDBJ whole genome shotgun (WGS) entry which is preliminary data.</text>
</comment>
<feature type="transmembrane region" description="Helical" evidence="1">
    <location>
        <begin position="89"/>
        <end position="110"/>
    </location>
</feature>
<feature type="transmembrane region" description="Helical" evidence="1">
    <location>
        <begin position="6"/>
        <end position="39"/>
    </location>
</feature>
<dbReference type="RefSeq" id="WP_210512257.1">
    <property type="nucleotide sequence ID" value="NZ_JAFIDN010000007.1"/>
</dbReference>
<reference evidence="2" key="1">
    <citation type="submission" date="2021-02" db="EMBL/GenBank/DDBJ databases">
        <title>Natronogracilivirga saccharolytica gen. nov. sp. nov. a new anaerobic, haloalkiliphilic carbohydrate-fermenting bacterium from soda lake and proposing of Cyclonatronumiaceae fam. nov. in the phylum Balneolaeota.</title>
        <authorList>
            <person name="Zhilina T.N."/>
            <person name="Sorokin D.Y."/>
            <person name="Zavarzina D.G."/>
            <person name="Toshchakov S.V."/>
            <person name="Kublanov I.V."/>
        </authorList>
    </citation>
    <scope>NUCLEOTIDE SEQUENCE</scope>
    <source>
        <strain evidence="2">Z-1702</strain>
    </source>
</reference>
<gene>
    <name evidence="2" type="ORF">NATSA_10120</name>
</gene>
<dbReference type="AlphaFoldDB" id="A0A8J7S6U6"/>
<name>A0A8J7S6U6_9BACT</name>
<accession>A0A8J7S6U6</accession>
<keyword evidence="1" id="KW-1133">Transmembrane helix</keyword>